<dbReference type="AlphaFoldDB" id="A0AAD6QEW7"/>
<comment type="caution">
    <text evidence="2">The sequence shown here is derived from an EMBL/GenBank/DDBJ whole genome shotgun (WGS) entry which is preliminary data.</text>
</comment>
<protein>
    <submittedName>
        <fullName evidence="2">Uncharacterized protein</fullName>
    </submittedName>
</protein>
<name>A0AAD6QEW7_9ROSI</name>
<feature type="region of interest" description="Disordered" evidence="1">
    <location>
        <begin position="50"/>
        <end position="71"/>
    </location>
</feature>
<keyword evidence="3" id="KW-1185">Reference proteome</keyword>
<organism evidence="2 3">
    <name type="scientific">Populus alba x Populus x berolinensis</name>
    <dbReference type="NCBI Taxonomy" id="444605"/>
    <lineage>
        <taxon>Eukaryota</taxon>
        <taxon>Viridiplantae</taxon>
        <taxon>Streptophyta</taxon>
        <taxon>Embryophyta</taxon>
        <taxon>Tracheophyta</taxon>
        <taxon>Spermatophyta</taxon>
        <taxon>Magnoliopsida</taxon>
        <taxon>eudicotyledons</taxon>
        <taxon>Gunneridae</taxon>
        <taxon>Pentapetalae</taxon>
        <taxon>rosids</taxon>
        <taxon>fabids</taxon>
        <taxon>Malpighiales</taxon>
        <taxon>Salicaceae</taxon>
        <taxon>Saliceae</taxon>
        <taxon>Populus</taxon>
    </lineage>
</organism>
<evidence type="ECO:0000256" key="1">
    <source>
        <dbReference type="SAM" id="MobiDB-lite"/>
    </source>
</evidence>
<feature type="compositionally biased region" description="Low complexity" evidence="1">
    <location>
        <begin position="50"/>
        <end position="60"/>
    </location>
</feature>
<sequence length="71" mass="7932">MELTGNIGDHISPGRRRLCTIEEERSGAETSNCIKRRRRDHSTFALSCNSQQVSQQQQRQLGDSTVALATT</sequence>
<reference evidence="2" key="1">
    <citation type="journal article" date="2023" name="Mol. Ecol. Resour.">
        <title>Chromosome-level genome assembly of a triploid poplar Populus alba 'Berolinensis'.</title>
        <authorList>
            <person name="Chen S."/>
            <person name="Yu Y."/>
            <person name="Wang X."/>
            <person name="Wang S."/>
            <person name="Zhang T."/>
            <person name="Zhou Y."/>
            <person name="He R."/>
            <person name="Meng N."/>
            <person name="Wang Y."/>
            <person name="Liu W."/>
            <person name="Liu Z."/>
            <person name="Liu J."/>
            <person name="Guo Q."/>
            <person name="Huang H."/>
            <person name="Sederoff R.R."/>
            <person name="Wang G."/>
            <person name="Qu G."/>
            <person name="Chen S."/>
        </authorList>
    </citation>
    <scope>NUCLEOTIDE SEQUENCE</scope>
    <source>
        <strain evidence="2">SC-2020</strain>
    </source>
</reference>
<gene>
    <name evidence="2" type="ORF">NC653_021364</name>
</gene>
<evidence type="ECO:0000313" key="2">
    <source>
        <dbReference type="EMBL" id="KAJ6988418.1"/>
    </source>
</evidence>
<evidence type="ECO:0000313" key="3">
    <source>
        <dbReference type="Proteomes" id="UP001164929"/>
    </source>
</evidence>
<proteinExistence type="predicted"/>
<dbReference type="Proteomes" id="UP001164929">
    <property type="component" value="Chromosome 8"/>
</dbReference>
<feature type="compositionally biased region" description="Polar residues" evidence="1">
    <location>
        <begin position="61"/>
        <end position="71"/>
    </location>
</feature>
<accession>A0AAD6QEW7</accession>
<dbReference type="EMBL" id="JAQIZT010000008">
    <property type="protein sequence ID" value="KAJ6988418.1"/>
    <property type="molecule type" value="Genomic_DNA"/>
</dbReference>